<keyword evidence="3" id="KW-1185">Reference proteome</keyword>
<comment type="caution">
    <text evidence="2">The sequence shown here is derived from an EMBL/GenBank/DDBJ whole genome shotgun (WGS) entry which is preliminary data.</text>
</comment>
<gene>
    <name evidence="2" type="ORF">EEDITHA_LOCUS879</name>
</gene>
<feature type="region of interest" description="Disordered" evidence="1">
    <location>
        <begin position="27"/>
        <end position="74"/>
    </location>
</feature>
<name>A0AAU9TFQ0_EUPED</name>
<sequence>MSSYKSQKPELIAIYRLEFYKKQNNWRLSSSRKAKKSPQKSSEIKKSLNVTYNIEHPDSEEQTDPHNIAFVDSDSDKTTQTKCIKLKPDIKNKELSQEWQESINIWPSSESWDPYSIKEQKDSTWDSRNENYKKLSNNQWKDPVTAKTNALKRLEELQKAANLELEEQPNAEEFLEDCPDSLDVKNMWVDRNVECEWGRRCYQDCAVEAGILNIGHVERDIWTQAPQGDVIDGLYYPEVIIDPEDWQQPRQFGDVPWTETEPASHHQEAEDWSVDSEGEFQRGAHAAPHSSETELALPPGLSTPDVSFSSLSRLSSSQLLLAARQHSLVLRRLLQESEHRQKLRTAASLNSFSGSSFEEFPTRDIGPHNLGNSNNSLNRNIYFKDVFITGSYKNVAVEVRGRGRGRIIDTPLWR</sequence>
<evidence type="ECO:0000256" key="1">
    <source>
        <dbReference type="SAM" id="MobiDB-lite"/>
    </source>
</evidence>
<dbReference type="EMBL" id="CAKOGL010000002">
    <property type="protein sequence ID" value="CAH2084300.1"/>
    <property type="molecule type" value="Genomic_DNA"/>
</dbReference>
<evidence type="ECO:0000313" key="2">
    <source>
        <dbReference type="EMBL" id="CAH2084300.1"/>
    </source>
</evidence>
<accession>A0AAU9TFQ0</accession>
<feature type="region of interest" description="Disordered" evidence="1">
    <location>
        <begin position="250"/>
        <end position="299"/>
    </location>
</feature>
<dbReference type="Proteomes" id="UP001153954">
    <property type="component" value="Unassembled WGS sequence"/>
</dbReference>
<dbReference type="AlphaFoldDB" id="A0AAU9TFQ0"/>
<organism evidence="2 3">
    <name type="scientific">Euphydryas editha</name>
    <name type="common">Edith's checkerspot</name>
    <dbReference type="NCBI Taxonomy" id="104508"/>
    <lineage>
        <taxon>Eukaryota</taxon>
        <taxon>Metazoa</taxon>
        <taxon>Ecdysozoa</taxon>
        <taxon>Arthropoda</taxon>
        <taxon>Hexapoda</taxon>
        <taxon>Insecta</taxon>
        <taxon>Pterygota</taxon>
        <taxon>Neoptera</taxon>
        <taxon>Endopterygota</taxon>
        <taxon>Lepidoptera</taxon>
        <taxon>Glossata</taxon>
        <taxon>Ditrysia</taxon>
        <taxon>Papilionoidea</taxon>
        <taxon>Nymphalidae</taxon>
        <taxon>Nymphalinae</taxon>
        <taxon>Euphydryas</taxon>
    </lineage>
</organism>
<evidence type="ECO:0000313" key="3">
    <source>
        <dbReference type="Proteomes" id="UP001153954"/>
    </source>
</evidence>
<protein>
    <submittedName>
        <fullName evidence="2">Uncharacterized protein</fullName>
    </submittedName>
</protein>
<proteinExistence type="predicted"/>
<reference evidence="2" key="1">
    <citation type="submission" date="2022-03" db="EMBL/GenBank/DDBJ databases">
        <authorList>
            <person name="Tunstrom K."/>
        </authorList>
    </citation>
    <scope>NUCLEOTIDE SEQUENCE</scope>
</reference>